<comment type="catalytic activity">
    <reaction evidence="8">
        <text>Couples ATP hydrolysis with the unwinding of duplex DNA by translocating in the 3'-5' direction.</text>
        <dbReference type="EC" id="5.6.2.4"/>
    </reaction>
</comment>
<keyword evidence="2 11" id="KW-0547">Nucleotide-binding</keyword>
<keyword evidence="7" id="KW-0413">Isomerase</keyword>
<evidence type="ECO:0000256" key="11">
    <source>
        <dbReference type="PROSITE-ProRule" id="PRU00560"/>
    </source>
</evidence>
<dbReference type="InterPro" id="IPR000212">
    <property type="entry name" value="DNA_helicase_UvrD/REP"/>
</dbReference>
<evidence type="ECO:0000256" key="2">
    <source>
        <dbReference type="ARBA" id="ARBA00022741"/>
    </source>
</evidence>
<protein>
    <recommendedName>
        <fullName evidence="9">DNA 3'-5' helicase</fullName>
        <ecNumber evidence="9">5.6.2.4</ecNumber>
    </recommendedName>
</protein>
<dbReference type="GO" id="GO:0004386">
    <property type="term" value="F:helicase activity"/>
    <property type="evidence" value="ECO:0007669"/>
    <property type="project" value="UniProtKB-KW"/>
</dbReference>
<feature type="domain" description="UvrD-like helicase ATP-binding" evidence="12">
    <location>
        <begin position="2"/>
        <end position="277"/>
    </location>
</feature>
<dbReference type="CDD" id="cd17932">
    <property type="entry name" value="DEXQc_UvrD"/>
    <property type="match status" value="1"/>
</dbReference>
<dbReference type="Gene3D" id="1.10.486.10">
    <property type="entry name" value="PCRA, domain 4"/>
    <property type="match status" value="1"/>
</dbReference>
<keyword evidence="3 11" id="KW-0378">Hydrolase</keyword>
<feature type="domain" description="UvrD-like helicase C-terminal" evidence="13">
    <location>
        <begin position="278"/>
        <end position="552"/>
    </location>
</feature>
<dbReference type="EMBL" id="CP114052">
    <property type="protein sequence ID" value="WAW15195.1"/>
    <property type="molecule type" value="Genomic_DNA"/>
</dbReference>
<dbReference type="InterPro" id="IPR013986">
    <property type="entry name" value="DExx_box_DNA_helicase_dom_sf"/>
</dbReference>
<dbReference type="RefSeq" id="WP_269311889.1">
    <property type="nucleotide sequence ID" value="NZ_CP114052.1"/>
</dbReference>
<dbReference type="PANTHER" id="PTHR11070:SF2">
    <property type="entry name" value="ATP-DEPENDENT DNA HELICASE SRS2"/>
    <property type="match status" value="1"/>
</dbReference>
<evidence type="ECO:0000259" key="12">
    <source>
        <dbReference type="PROSITE" id="PS51198"/>
    </source>
</evidence>
<evidence type="ECO:0000256" key="8">
    <source>
        <dbReference type="ARBA" id="ARBA00034617"/>
    </source>
</evidence>
<keyword evidence="15" id="KW-1185">Reference proteome</keyword>
<dbReference type="InterPro" id="IPR014017">
    <property type="entry name" value="DNA_helicase_UvrD-like_C"/>
</dbReference>
<dbReference type="PANTHER" id="PTHR11070">
    <property type="entry name" value="UVRD / RECB / PCRA DNA HELICASE FAMILY MEMBER"/>
    <property type="match status" value="1"/>
</dbReference>
<comment type="similarity">
    <text evidence="1">Belongs to the helicase family. UvrD subfamily.</text>
</comment>
<evidence type="ECO:0000256" key="10">
    <source>
        <dbReference type="ARBA" id="ARBA00048988"/>
    </source>
</evidence>
<evidence type="ECO:0000256" key="6">
    <source>
        <dbReference type="ARBA" id="ARBA00023125"/>
    </source>
</evidence>
<dbReference type="Pfam" id="PF00580">
    <property type="entry name" value="UvrD-helicase"/>
    <property type="match status" value="1"/>
</dbReference>
<accession>A0ABY7JT96</accession>
<reference evidence="14" key="1">
    <citation type="submission" date="2022-12" db="EMBL/GenBank/DDBJ databases">
        <title>Peptostreptococcus.</title>
        <authorList>
            <person name="Lee S.H."/>
        </authorList>
    </citation>
    <scope>NUCLEOTIDE SEQUENCE</scope>
    <source>
        <strain evidence="14">CBA3647</strain>
    </source>
</reference>
<dbReference type="Pfam" id="PF13361">
    <property type="entry name" value="UvrD_C"/>
    <property type="match status" value="1"/>
</dbReference>
<dbReference type="PROSITE" id="PS51198">
    <property type="entry name" value="UVRD_HELICASE_ATP_BIND"/>
    <property type="match status" value="1"/>
</dbReference>
<proteinExistence type="inferred from homology"/>
<organism evidence="14 15">
    <name type="scientific">Peptostreptococcus equinus</name>
    <dbReference type="NCBI Taxonomy" id="3003601"/>
    <lineage>
        <taxon>Bacteria</taxon>
        <taxon>Bacillati</taxon>
        <taxon>Bacillota</taxon>
        <taxon>Clostridia</taxon>
        <taxon>Peptostreptococcales</taxon>
        <taxon>Peptostreptococcaceae</taxon>
        <taxon>Peptostreptococcus</taxon>
    </lineage>
</organism>
<evidence type="ECO:0000313" key="15">
    <source>
        <dbReference type="Proteomes" id="UP001164187"/>
    </source>
</evidence>
<keyword evidence="5 11" id="KW-0067">ATP-binding</keyword>
<keyword evidence="4 11" id="KW-0347">Helicase</keyword>
<name>A0ABY7JT96_9FIRM</name>
<evidence type="ECO:0000256" key="5">
    <source>
        <dbReference type="ARBA" id="ARBA00022840"/>
    </source>
</evidence>
<evidence type="ECO:0000256" key="3">
    <source>
        <dbReference type="ARBA" id="ARBA00022801"/>
    </source>
</evidence>
<dbReference type="SUPFAM" id="SSF52540">
    <property type="entry name" value="P-loop containing nucleoside triphosphate hydrolases"/>
    <property type="match status" value="1"/>
</dbReference>
<sequence length="626" mass="72711">MDILNKNQKIAVEHVSGPCLVLAGPGSGKTRVIAHRIINLVKNKNVAPTRILAISFTKASSMEMKARTLKMGVDNAFNKVNFGTFHATFFRILRKYQGLGLESIISEIDRYKLIKSILKHLNISDYSDDDINDVLSEISYVKNELMNYMDFNSQIFNKDEFLEIYRLYEKGKKQYNKIDFDDMLIMTYELLNTNNDVLSIVRQVFKYILIDEFQDINRVQFETIRLIAHPNNNIFVVGDEDQSIYGFRGARPDFMLNFSKYFKGAQEIVLDTNYRSKRNIVDCSQGLIKNNKDRYDKNIVAKSTNEGLIKTIYPKDTDDEAIFIGKEILNVVNDKNAGFEYSDFAVIYRTNRQARAFVDAFLDLRIPFVLKDSAKTIYDHWVSLDILAYLRIAMDIGTTDDWIRIINKPFRYVSRDSISKASKGLNFFDQLMEDDRLKSYQKKDLNDLLEDLNYIKGLAPGYAISYIRSTLDYDRYILEYCNQRKIKSKQIVEILDEIETSAKVYKTNLKFFEHIDEVREEVKIRANKNANQINSESQRDGVILSTMHSSKGLEFRNVYVAGVNKGVIPYNNNDDENMSNSTLEEERRLLYVTITRAKENLTISSPQKRFGRKIDKSEFLKEIKFS</sequence>
<dbReference type="PROSITE" id="PS51217">
    <property type="entry name" value="UVRD_HELICASE_CTER"/>
    <property type="match status" value="1"/>
</dbReference>
<evidence type="ECO:0000256" key="9">
    <source>
        <dbReference type="ARBA" id="ARBA00034808"/>
    </source>
</evidence>
<evidence type="ECO:0000256" key="4">
    <source>
        <dbReference type="ARBA" id="ARBA00022806"/>
    </source>
</evidence>
<dbReference type="InterPro" id="IPR014016">
    <property type="entry name" value="UvrD-like_ATP-bd"/>
</dbReference>
<feature type="binding site" evidence="11">
    <location>
        <begin position="23"/>
        <end position="30"/>
    </location>
    <ligand>
        <name>ATP</name>
        <dbReference type="ChEBI" id="CHEBI:30616"/>
    </ligand>
</feature>
<evidence type="ECO:0000313" key="14">
    <source>
        <dbReference type="EMBL" id="WAW15195.1"/>
    </source>
</evidence>
<dbReference type="InterPro" id="IPR027417">
    <property type="entry name" value="P-loop_NTPase"/>
</dbReference>
<evidence type="ECO:0000259" key="13">
    <source>
        <dbReference type="PROSITE" id="PS51217"/>
    </source>
</evidence>
<comment type="catalytic activity">
    <reaction evidence="10">
        <text>ATP + H2O = ADP + phosphate + H(+)</text>
        <dbReference type="Rhea" id="RHEA:13065"/>
        <dbReference type="ChEBI" id="CHEBI:15377"/>
        <dbReference type="ChEBI" id="CHEBI:15378"/>
        <dbReference type="ChEBI" id="CHEBI:30616"/>
        <dbReference type="ChEBI" id="CHEBI:43474"/>
        <dbReference type="ChEBI" id="CHEBI:456216"/>
        <dbReference type="EC" id="5.6.2.4"/>
    </reaction>
</comment>
<dbReference type="Gene3D" id="3.40.50.300">
    <property type="entry name" value="P-loop containing nucleotide triphosphate hydrolases"/>
    <property type="match status" value="2"/>
</dbReference>
<evidence type="ECO:0000256" key="7">
    <source>
        <dbReference type="ARBA" id="ARBA00023235"/>
    </source>
</evidence>
<evidence type="ECO:0000256" key="1">
    <source>
        <dbReference type="ARBA" id="ARBA00009922"/>
    </source>
</evidence>
<gene>
    <name evidence="14" type="ORF">O0R46_01735</name>
</gene>
<dbReference type="Proteomes" id="UP001164187">
    <property type="component" value="Chromosome"/>
</dbReference>
<dbReference type="EC" id="5.6.2.4" evidence="9"/>
<dbReference type="Gene3D" id="1.10.10.160">
    <property type="match status" value="1"/>
</dbReference>
<keyword evidence="6" id="KW-0238">DNA-binding</keyword>